<reference evidence="9" key="5">
    <citation type="journal article" date="2021" name="G3 (Bethesda)">
        <title>Aegilops tauschii genome assembly Aet v5.0 features greater sequence contiguity and improved annotation.</title>
        <authorList>
            <person name="Wang L."/>
            <person name="Zhu T."/>
            <person name="Rodriguez J.C."/>
            <person name="Deal K.R."/>
            <person name="Dubcovsky J."/>
            <person name="McGuire P.E."/>
            <person name="Lux T."/>
            <person name="Spannagl M."/>
            <person name="Mayer K.F.X."/>
            <person name="Baldrich P."/>
            <person name="Meyers B.C."/>
            <person name="Huo N."/>
            <person name="Gu Y.Q."/>
            <person name="Zhou H."/>
            <person name="Devos K.M."/>
            <person name="Bennetzen J.L."/>
            <person name="Unver T."/>
            <person name="Budak H."/>
            <person name="Gulick P.J."/>
            <person name="Galiba G."/>
            <person name="Kalapos B."/>
            <person name="Nelson D.R."/>
            <person name="Li P."/>
            <person name="You F.M."/>
            <person name="Luo M.C."/>
            <person name="Dvorak J."/>
        </authorList>
    </citation>
    <scope>NUCLEOTIDE SEQUENCE [LARGE SCALE GENOMIC DNA]</scope>
    <source>
        <strain evidence="9">cv. AL8/78</strain>
    </source>
</reference>
<evidence type="ECO:0000256" key="8">
    <source>
        <dbReference type="SAM" id="SignalP"/>
    </source>
</evidence>
<dbReference type="PANTHER" id="PTHR33869:SF11">
    <property type="entry name" value="CLE FAMILY OSCLE601 PROTEIN"/>
    <property type="match status" value="1"/>
</dbReference>
<evidence type="ECO:0000256" key="4">
    <source>
        <dbReference type="ARBA" id="ARBA00022729"/>
    </source>
</evidence>
<accession>A0A453QR59</accession>
<keyword evidence="4 8" id="KW-0732">Signal</keyword>
<keyword evidence="10" id="KW-1185">Reference proteome</keyword>
<comment type="subcellular location">
    <subcellularLocation>
        <location evidence="1">Secreted</location>
    </subcellularLocation>
</comment>
<name>A0A453QR59_AEGTS</name>
<reference evidence="10" key="2">
    <citation type="journal article" date="2017" name="Nat. Plants">
        <title>The Aegilops tauschii genome reveals multiple impacts of transposons.</title>
        <authorList>
            <person name="Zhao G."/>
            <person name="Zou C."/>
            <person name="Li K."/>
            <person name="Wang K."/>
            <person name="Li T."/>
            <person name="Gao L."/>
            <person name="Zhang X."/>
            <person name="Wang H."/>
            <person name="Yang Z."/>
            <person name="Liu X."/>
            <person name="Jiang W."/>
            <person name="Mao L."/>
            <person name="Kong X."/>
            <person name="Jiao Y."/>
            <person name="Jia J."/>
        </authorList>
    </citation>
    <scope>NUCLEOTIDE SEQUENCE [LARGE SCALE GENOMIC DNA]</scope>
    <source>
        <strain evidence="10">cv. AL8/78</strain>
    </source>
</reference>
<reference evidence="9" key="4">
    <citation type="submission" date="2019-03" db="UniProtKB">
        <authorList>
            <consortium name="EnsemblPlants"/>
        </authorList>
    </citation>
    <scope>IDENTIFICATION</scope>
</reference>
<dbReference type="GO" id="GO:0005576">
    <property type="term" value="C:extracellular region"/>
    <property type="evidence" value="ECO:0007669"/>
    <property type="project" value="UniProtKB-SubCell"/>
</dbReference>
<keyword evidence="6" id="KW-0379">Hydroxylation</keyword>
<dbReference type="AlphaFoldDB" id="A0A453QR59"/>
<evidence type="ECO:0000313" key="9">
    <source>
        <dbReference type="EnsemblPlants" id="AET7Gv20283700.1"/>
    </source>
</evidence>
<evidence type="ECO:0000256" key="2">
    <source>
        <dbReference type="ARBA" id="ARBA00005416"/>
    </source>
</evidence>
<dbReference type="Proteomes" id="UP000015105">
    <property type="component" value="Chromosome 7D"/>
</dbReference>
<dbReference type="EnsemblPlants" id="AET7Gv20283700.1">
    <property type="protein sequence ID" value="AET7Gv20283700.1"/>
    <property type="gene ID" value="AET7Gv20283700"/>
</dbReference>
<sequence>MASSSSTLRMPAVCAVLILLLLSAIPRCDAGVLQLVGGARRMLASGSNVFSPPAKAAASTTQQPAAGKAAMPYSESKRSSPGGPNPEHH</sequence>
<feature type="signal peptide" evidence="8">
    <location>
        <begin position="1"/>
        <end position="30"/>
    </location>
</feature>
<dbReference type="InterPro" id="IPR039616">
    <property type="entry name" value="CLE1-4"/>
</dbReference>
<reference evidence="9" key="3">
    <citation type="journal article" date="2017" name="Nature">
        <title>Genome sequence of the progenitor of the wheat D genome Aegilops tauschii.</title>
        <authorList>
            <person name="Luo M.C."/>
            <person name="Gu Y.Q."/>
            <person name="Puiu D."/>
            <person name="Wang H."/>
            <person name="Twardziok S.O."/>
            <person name="Deal K.R."/>
            <person name="Huo N."/>
            <person name="Zhu T."/>
            <person name="Wang L."/>
            <person name="Wang Y."/>
            <person name="McGuire P.E."/>
            <person name="Liu S."/>
            <person name="Long H."/>
            <person name="Ramasamy R.K."/>
            <person name="Rodriguez J.C."/>
            <person name="Van S.L."/>
            <person name="Yuan L."/>
            <person name="Wang Z."/>
            <person name="Xia Z."/>
            <person name="Xiao L."/>
            <person name="Anderson O.D."/>
            <person name="Ouyang S."/>
            <person name="Liang Y."/>
            <person name="Zimin A.V."/>
            <person name="Pertea G."/>
            <person name="Qi P."/>
            <person name="Bennetzen J.L."/>
            <person name="Dai X."/>
            <person name="Dawson M.W."/>
            <person name="Muller H.G."/>
            <person name="Kugler K."/>
            <person name="Rivarola-Duarte L."/>
            <person name="Spannagl M."/>
            <person name="Mayer K.F.X."/>
            <person name="Lu F.H."/>
            <person name="Bevan M.W."/>
            <person name="Leroy P."/>
            <person name="Li P."/>
            <person name="You F.M."/>
            <person name="Sun Q."/>
            <person name="Liu Z."/>
            <person name="Lyons E."/>
            <person name="Wicker T."/>
            <person name="Salzberg S.L."/>
            <person name="Devos K.M."/>
            <person name="Dvorak J."/>
        </authorList>
    </citation>
    <scope>NUCLEOTIDE SEQUENCE [LARGE SCALE GENOMIC DNA]</scope>
    <source>
        <strain evidence="9">cv. AL8/78</strain>
    </source>
</reference>
<evidence type="ECO:0000256" key="6">
    <source>
        <dbReference type="ARBA" id="ARBA00023278"/>
    </source>
</evidence>
<feature type="chain" id="PRO_5019259798" evidence="8">
    <location>
        <begin position="31"/>
        <end position="89"/>
    </location>
</feature>
<organism evidence="9 10">
    <name type="scientific">Aegilops tauschii subsp. strangulata</name>
    <name type="common">Goatgrass</name>
    <dbReference type="NCBI Taxonomy" id="200361"/>
    <lineage>
        <taxon>Eukaryota</taxon>
        <taxon>Viridiplantae</taxon>
        <taxon>Streptophyta</taxon>
        <taxon>Embryophyta</taxon>
        <taxon>Tracheophyta</taxon>
        <taxon>Spermatophyta</taxon>
        <taxon>Magnoliopsida</taxon>
        <taxon>Liliopsida</taxon>
        <taxon>Poales</taxon>
        <taxon>Poaceae</taxon>
        <taxon>BOP clade</taxon>
        <taxon>Pooideae</taxon>
        <taxon>Triticodae</taxon>
        <taxon>Triticeae</taxon>
        <taxon>Triticinae</taxon>
        <taxon>Aegilops</taxon>
    </lineage>
</organism>
<evidence type="ECO:0000256" key="5">
    <source>
        <dbReference type="ARBA" id="ARBA00023180"/>
    </source>
</evidence>
<evidence type="ECO:0000256" key="3">
    <source>
        <dbReference type="ARBA" id="ARBA00022525"/>
    </source>
</evidence>
<evidence type="ECO:0000256" key="7">
    <source>
        <dbReference type="SAM" id="MobiDB-lite"/>
    </source>
</evidence>
<dbReference type="GO" id="GO:0033612">
    <property type="term" value="F:receptor serine/threonine kinase binding"/>
    <property type="evidence" value="ECO:0007669"/>
    <property type="project" value="TreeGrafter"/>
</dbReference>
<protein>
    <submittedName>
        <fullName evidence="9">Uncharacterized protein</fullName>
    </submittedName>
</protein>
<dbReference type="Gramene" id="AET7Gv20283700.1">
    <property type="protein sequence ID" value="AET7Gv20283700.1"/>
    <property type="gene ID" value="AET7Gv20283700"/>
</dbReference>
<feature type="region of interest" description="Disordered" evidence="7">
    <location>
        <begin position="49"/>
        <end position="89"/>
    </location>
</feature>
<reference evidence="10" key="1">
    <citation type="journal article" date="2014" name="Science">
        <title>Ancient hybridizations among the ancestral genomes of bread wheat.</title>
        <authorList>
            <consortium name="International Wheat Genome Sequencing Consortium,"/>
            <person name="Marcussen T."/>
            <person name="Sandve S.R."/>
            <person name="Heier L."/>
            <person name="Spannagl M."/>
            <person name="Pfeifer M."/>
            <person name="Jakobsen K.S."/>
            <person name="Wulff B.B."/>
            <person name="Steuernagel B."/>
            <person name="Mayer K.F."/>
            <person name="Olsen O.A."/>
        </authorList>
    </citation>
    <scope>NUCLEOTIDE SEQUENCE [LARGE SCALE GENOMIC DNA]</scope>
    <source>
        <strain evidence="10">cv. AL8/78</strain>
    </source>
</reference>
<keyword evidence="3" id="KW-0964">Secreted</keyword>
<dbReference type="PANTHER" id="PTHR33869">
    <property type="entry name" value="CLAVATA3/ESR (CLE)-RELATED PROTEIN 3"/>
    <property type="match status" value="1"/>
</dbReference>
<evidence type="ECO:0000313" key="10">
    <source>
        <dbReference type="Proteomes" id="UP000015105"/>
    </source>
</evidence>
<comment type="similarity">
    <text evidence="2">Belongs to the CLV3/ESR signal peptide family.</text>
</comment>
<proteinExistence type="inferred from homology"/>
<evidence type="ECO:0000256" key="1">
    <source>
        <dbReference type="ARBA" id="ARBA00004613"/>
    </source>
</evidence>
<keyword evidence="5" id="KW-0325">Glycoprotein</keyword>